<proteinExistence type="predicted"/>
<evidence type="ECO:0000256" key="3">
    <source>
        <dbReference type="SAM" id="SignalP"/>
    </source>
</evidence>
<name>A0A117LTV2_9BACT</name>
<protein>
    <recommendedName>
        <fullName evidence="8">Transmembrane(S)protein</fullName>
    </recommendedName>
</protein>
<evidence type="ECO:0000259" key="4">
    <source>
        <dbReference type="Pfam" id="PF09972"/>
    </source>
</evidence>
<accession>A0A117LTV2</accession>
<dbReference type="EMBL" id="LGGI01000024">
    <property type="protein sequence ID" value="KUK67270.1"/>
    <property type="molecule type" value="Genomic_DNA"/>
</dbReference>
<feature type="transmembrane region" description="Helical" evidence="2">
    <location>
        <begin position="417"/>
        <end position="437"/>
    </location>
</feature>
<feature type="transmembrane region" description="Helical" evidence="2">
    <location>
        <begin position="239"/>
        <end position="262"/>
    </location>
</feature>
<evidence type="ECO:0000313" key="7">
    <source>
        <dbReference type="Proteomes" id="UP000053469"/>
    </source>
</evidence>
<feature type="domain" description="DUF2207" evidence="4">
    <location>
        <begin position="35"/>
        <end position="224"/>
    </location>
</feature>
<feature type="chain" id="PRO_5007150902" description="Transmembrane(S)protein" evidence="3">
    <location>
        <begin position="29"/>
        <end position="577"/>
    </location>
</feature>
<dbReference type="InterPro" id="IPR048389">
    <property type="entry name" value="YciQ-like_C"/>
</dbReference>
<feature type="compositionally biased region" description="Gly residues" evidence="1">
    <location>
        <begin position="553"/>
        <end position="577"/>
    </location>
</feature>
<comment type="caution">
    <text evidence="6">The sequence shown here is derived from an EMBL/GenBank/DDBJ whole genome shotgun (WGS) entry which is preliminary data.</text>
</comment>
<evidence type="ECO:0000259" key="5">
    <source>
        <dbReference type="Pfam" id="PF20990"/>
    </source>
</evidence>
<dbReference type="AlphaFoldDB" id="A0A117LTV2"/>
<dbReference type="InterPro" id="IPR018702">
    <property type="entry name" value="DUF2207"/>
</dbReference>
<feature type="domain" description="Predicted membrane protein YciQ-like C-terminal" evidence="5">
    <location>
        <begin position="275"/>
        <end position="501"/>
    </location>
</feature>
<evidence type="ECO:0000313" key="6">
    <source>
        <dbReference type="EMBL" id="KUK67270.1"/>
    </source>
</evidence>
<feature type="region of interest" description="Disordered" evidence="1">
    <location>
        <begin position="539"/>
        <end position="577"/>
    </location>
</feature>
<gene>
    <name evidence="6" type="ORF">XD87_0231</name>
</gene>
<feature type="transmembrane region" description="Helical" evidence="2">
    <location>
        <begin position="394"/>
        <end position="411"/>
    </location>
</feature>
<organism evidence="6 7">
    <name type="scientific">candidate division WS6 bacterium 36_33</name>
    <dbReference type="NCBI Taxonomy" id="1641388"/>
    <lineage>
        <taxon>Bacteria</taxon>
        <taxon>Candidatus Dojkabacteria</taxon>
    </lineage>
</organism>
<keyword evidence="2" id="KW-0472">Membrane</keyword>
<reference evidence="7" key="1">
    <citation type="journal article" date="2015" name="MBio">
        <title>Genome-Resolved Metagenomic Analysis Reveals Roles for Candidate Phyla and Other Microbial Community Members in Biogeochemical Transformations in Oil Reservoirs.</title>
        <authorList>
            <person name="Hu P."/>
            <person name="Tom L."/>
            <person name="Singh A."/>
            <person name="Thomas B.C."/>
            <person name="Baker B.J."/>
            <person name="Piceno Y.M."/>
            <person name="Andersen G.L."/>
            <person name="Banfield J.F."/>
        </authorList>
    </citation>
    <scope>NUCLEOTIDE SEQUENCE [LARGE SCALE GENOMIC DNA]</scope>
</reference>
<sequence>MSTTRKVLRAFLLVPLFLSSIFALEANAQSTQEEISLFKTEVILEENTDINIKEEIHYVFPEPRRGIIREIPTDYKVQGGLKRPTTLVLNDIYYYSADNPAVKFSDYERSRSSGYAIFQIGNPDVTITGEYIYVIDYTLKDAVNYFDDYDELYLNITGDGWTVPIKKATAQIITPGEITEKLCFTGTIGSTESNCSFESASEKEVTLSTDSQLNSREGLTVVLKMPKGTLEDTTGSQRIAFLLSNLGILLPIPIFFLLLTILKKKGKNKKITIIPHYEPMKDLYPLLAGYIYQTRLDTKHITAEIIQLAVDGFLTIKQEGKREYLLLKDENSKNPPHSESATLYEGLFKDGNSVQTKKISSNFYLTVRTLTSQLDSKTYNDGYLSIKRKNLKRTLSAIGIVGMILGFYSFAPLSIIAATGWSIGLLISGLLSFIFSFRVDLRSEKGNEIYHEMEGLKMYIDTAEKHRIEFHNNPTKFRGVFEKLLPYAIIFGLEKKWGKEFEDIYQEPPTWYQGDISAFNSYLLISSISDISRNVKSKSVPPNSAGGVRSSHGGSGGSGFSGGSSGGGFGGGGGSSW</sequence>
<feature type="signal peptide" evidence="3">
    <location>
        <begin position="1"/>
        <end position="28"/>
    </location>
</feature>
<dbReference type="Pfam" id="PF20990">
    <property type="entry name" value="DUF2207_C"/>
    <property type="match status" value="1"/>
</dbReference>
<dbReference type="Proteomes" id="UP000053469">
    <property type="component" value="Unassembled WGS sequence"/>
</dbReference>
<keyword evidence="2" id="KW-1133">Transmembrane helix</keyword>
<keyword evidence="3" id="KW-0732">Signal</keyword>
<evidence type="ECO:0000256" key="1">
    <source>
        <dbReference type="SAM" id="MobiDB-lite"/>
    </source>
</evidence>
<evidence type="ECO:0000256" key="2">
    <source>
        <dbReference type="SAM" id="Phobius"/>
    </source>
</evidence>
<dbReference type="Pfam" id="PF09972">
    <property type="entry name" value="DUF2207"/>
    <property type="match status" value="1"/>
</dbReference>
<keyword evidence="2" id="KW-0812">Transmembrane</keyword>
<evidence type="ECO:0008006" key="8">
    <source>
        <dbReference type="Google" id="ProtNLM"/>
    </source>
</evidence>